<proteinExistence type="predicted"/>
<dbReference type="RefSeq" id="WP_166855048.1">
    <property type="nucleotide sequence ID" value="NZ_CP063989.1"/>
</dbReference>
<keyword evidence="9" id="KW-1185">Reference proteome</keyword>
<organism evidence="8 9">
    <name type="scientific">Actinomyces respiraculi</name>
    <dbReference type="NCBI Taxonomy" id="2744574"/>
    <lineage>
        <taxon>Bacteria</taxon>
        <taxon>Bacillati</taxon>
        <taxon>Actinomycetota</taxon>
        <taxon>Actinomycetes</taxon>
        <taxon>Actinomycetales</taxon>
        <taxon>Actinomycetaceae</taxon>
        <taxon>Actinomyces</taxon>
    </lineage>
</organism>
<feature type="region of interest" description="Disordered" evidence="7">
    <location>
        <begin position="311"/>
        <end position="337"/>
    </location>
</feature>
<dbReference type="Proteomes" id="UP000594637">
    <property type="component" value="Chromosome"/>
</dbReference>
<feature type="compositionally biased region" description="Basic and acidic residues" evidence="7">
    <location>
        <begin position="311"/>
        <end position="323"/>
    </location>
</feature>
<dbReference type="GO" id="GO:0009247">
    <property type="term" value="P:glycolipid biosynthetic process"/>
    <property type="evidence" value="ECO:0007669"/>
    <property type="project" value="UniProtKB-ARBA"/>
</dbReference>
<dbReference type="KEGG" id="arep:ID810_05825"/>
<evidence type="ECO:0000256" key="2">
    <source>
        <dbReference type="ARBA" id="ARBA00022475"/>
    </source>
</evidence>
<dbReference type="PANTHER" id="PTHR30606">
    <property type="entry name" value="LIPID A BIOSYNTHESIS LAUROYL ACYLTRANSFERASE"/>
    <property type="match status" value="1"/>
</dbReference>
<reference evidence="8 9" key="1">
    <citation type="submission" date="2020-11" db="EMBL/GenBank/DDBJ databases">
        <title>Actinomyces sp. ZJ750.</title>
        <authorList>
            <person name="Zhou J."/>
        </authorList>
    </citation>
    <scope>NUCLEOTIDE SEQUENCE [LARGE SCALE GENOMIC DNA]</scope>
    <source>
        <strain evidence="8 9">ZJ750</strain>
    </source>
</reference>
<evidence type="ECO:0000256" key="5">
    <source>
        <dbReference type="ARBA" id="ARBA00023136"/>
    </source>
</evidence>
<evidence type="ECO:0000313" key="9">
    <source>
        <dbReference type="Proteomes" id="UP000594637"/>
    </source>
</evidence>
<dbReference type="AlphaFoldDB" id="A0A7T0LN22"/>
<sequence length="337" mass="37478">MSPAVEDLYRFAWRYAHRLPPRLGYAMCHLGADAAWLLHTLQGRRTGVGQLRRNLARLLPEASPVGLRRATRQGMRSYMRYFYEAFALPGTSPAQRLARVRPDIDPRAYEDLASGSIVVALPHMGNWDLVGAWASSELAQVLTVAEHLEPDDLFQQFVAFREGLGMRVIGQRRGQRVFDRLLAAAQEGHHAIALLADRDLSSAGVQAELSGHAMRAAAGPAALAVRLDLPLYYASIFYERLTGERRRDAAGPWGVTLRLRKVEEPAPAGASERERVEAWTRAWVSALAPELAAHATDWHMLQPVFDEDLDPERLARAHAREKNQSPPDAATTGEERS</sequence>
<keyword evidence="5" id="KW-0472">Membrane</keyword>
<dbReference type="PANTHER" id="PTHR30606:SF10">
    <property type="entry name" value="PHOSPHATIDYLINOSITOL MANNOSIDE ACYLTRANSFERASE"/>
    <property type="match status" value="1"/>
</dbReference>
<keyword evidence="3" id="KW-0997">Cell inner membrane</keyword>
<name>A0A7T0LN22_9ACTO</name>
<dbReference type="Pfam" id="PF03279">
    <property type="entry name" value="Lip_A_acyltrans"/>
    <property type="match status" value="1"/>
</dbReference>
<evidence type="ECO:0000313" key="8">
    <source>
        <dbReference type="EMBL" id="QPL06403.1"/>
    </source>
</evidence>
<keyword evidence="4 8" id="KW-0808">Transferase</keyword>
<keyword evidence="2" id="KW-1003">Cell membrane</keyword>
<dbReference type="GO" id="GO:0005886">
    <property type="term" value="C:plasma membrane"/>
    <property type="evidence" value="ECO:0007669"/>
    <property type="project" value="UniProtKB-SubCell"/>
</dbReference>
<evidence type="ECO:0000256" key="4">
    <source>
        <dbReference type="ARBA" id="ARBA00022679"/>
    </source>
</evidence>
<protein>
    <submittedName>
        <fullName evidence="8">Phosphatidylinositol mannoside acyltransferase</fullName>
    </submittedName>
</protein>
<evidence type="ECO:0000256" key="7">
    <source>
        <dbReference type="SAM" id="MobiDB-lite"/>
    </source>
</evidence>
<comment type="subcellular location">
    <subcellularLocation>
        <location evidence="1">Cell inner membrane</location>
    </subcellularLocation>
</comment>
<evidence type="ECO:0000256" key="3">
    <source>
        <dbReference type="ARBA" id="ARBA00022519"/>
    </source>
</evidence>
<evidence type="ECO:0000256" key="6">
    <source>
        <dbReference type="ARBA" id="ARBA00023315"/>
    </source>
</evidence>
<keyword evidence="6 8" id="KW-0012">Acyltransferase</keyword>
<dbReference type="NCBIfam" id="NF005919">
    <property type="entry name" value="PRK07920.1"/>
    <property type="match status" value="1"/>
</dbReference>
<dbReference type="GO" id="GO:0016746">
    <property type="term" value="F:acyltransferase activity"/>
    <property type="evidence" value="ECO:0007669"/>
    <property type="project" value="UniProtKB-KW"/>
</dbReference>
<dbReference type="EMBL" id="CP063989">
    <property type="protein sequence ID" value="QPL06403.1"/>
    <property type="molecule type" value="Genomic_DNA"/>
</dbReference>
<gene>
    <name evidence="8" type="ORF">ID810_05825</name>
</gene>
<evidence type="ECO:0000256" key="1">
    <source>
        <dbReference type="ARBA" id="ARBA00004533"/>
    </source>
</evidence>
<accession>A0A7T0LN22</accession>
<dbReference type="InterPro" id="IPR004960">
    <property type="entry name" value="LipA_acyltrans"/>
</dbReference>